<reference evidence="2" key="1">
    <citation type="journal article" date="2022" name="bioRxiv">
        <title>Sequencing and chromosome-scale assembly of the giantPleurodeles waltlgenome.</title>
        <authorList>
            <person name="Brown T."/>
            <person name="Elewa A."/>
            <person name="Iarovenko S."/>
            <person name="Subramanian E."/>
            <person name="Araus A.J."/>
            <person name="Petzold A."/>
            <person name="Susuki M."/>
            <person name="Suzuki K.-i.T."/>
            <person name="Hayashi T."/>
            <person name="Toyoda A."/>
            <person name="Oliveira C."/>
            <person name="Osipova E."/>
            <person name="Leigh N.D."/>
            <person name="Simon A."/>
            <person name="Yun M.H."/>
        </authorList>
    </citation>
    <scope>NUCLEOTIDE SEQUENCE</scope>
    <source>
        <strain evidence="2">20211129_DDA</strain>
        <tissue evidence="2">Liver</tissue>
    </source>
</reference>
<organism evidence="2 3">
    <name type="scientific">Pleurodeles waltl</name>
    <name type="common">Iberian ribbed newt</name>
    <dbReference type="NCBI Taxonomy" id="8319"/>
    <lineage>
        <taxon>Eukaryota</taxon>
        <taxon>Metazoa</taxon>
        <taxon>Chordata</taxon>
        <taxon>Craniata</taxon>
        <taxon>Vertebrata</taxon>
        <taxon>Euteleostomi</taxon>
        <taxon>Amphibia</taxon>
        <taxon>Batrachia</taxon>
        <taxon>Caudata</taxon>
        <taxon>Salamandroidea</taxon>
        <taxon>Salamandridae</taxon>
        <taxon>Pleurodelinae</taxon>
        <taxon>Pleurodeles</taxon>
    </lineage>
</organism>
<dbReference type="EMBL" id="JANPWB010000001">
    <property type="protein sequence ID" value="KAJ1217823.1"/>
    <property type="molecule type" value="Genomic_DNA"/>
</dbReference>
<feature type="compositionally biased region" description="Basic and acidic residues" evidence="1">
    <location>
        <begin position="63"/>
        <end position="83"/>
    </location>
</feature>
<gene>
    <name evidence="2" type="ORF">NDU88_005410</name>
</gene>
<comment type="caution">
    <text evidence="2">The sequence shown here is derived from an EMBL/GenBank/DDBJ whole genome shotgun (WGS) entry which is preliminary data.</text>
</comment>
<name>A0AAV7WZF8_PLEWA</name>
<feature type="compositionally biased region" description="Basic residues" evidence="1">
    <location>
        <begin position="8"/>
        <end position="20"/>
    </location>
</feature>
<feature type="region of interest" description="Disordered" evidence="1">
    <location>
        <begin position="1"/>
        <end position="95"/>
    </location>
</feature>
<dbReference type="Proteomes" id="UP001066276">
    <property type="component" value="Chromosome 1_1"/>
</dbReference>
<protein>
    <submittedName>
        <fullName evidence="2">Uncharacterized protein</fullName>
    </submittedName>
</protein>
<dbReference type="AlphaFoldDB" id="A0AAV7WZF8"/>
<proteinExistence type="predicted"/>
<feature type="compositionally biased region" description="Basic and acidic residues" evidence="1">
    <location>
        <begin position="21"/>
        <end position="30"/>
    </location>
</feature>
<evidence type="ECO:0000256" key="1">
    <source>
        <dbReference type="SAM" id="MobiDB-lite"/>
    </source>
</evidence>
<keyword evidence="3" id="KW-1185">Reference proteome</keyword>
<sequence length="109" mass="12376">MERGEHNLRKRAVGQRRRREAKTQDKDPVRRTTVIGKRRGKGQMAPNEKGKEPRSRSTAYESSEPRGGVDDVTLKDTIQESRGPRQVQLPCEGLSNGWCTGVQVRHVVR</sequence>
<evidence type="ECO:0000313" key="3">
    <source>
        <dbReference type="Proteomes" id="UP001066276"/>
    </source>
</evidence>
<evidence type="ECO:0000313" key="2">
    <source>
        <dbReference type="EMBL" id="KAJ1217823.1"/>
    </source>
</evidence>
<accession>A0AAV7WZF8</accession>